<dbReference type="PANTHER" id="PTHR45960">
    <property type="entry name" value="GRB2-ASSOCIATED-BINDING PROTEIN"/>
    <property type="match status" value="1"/>
</dbReference>
<dbReference type="SUPFAM" id="SSF50729">
    <property type="entry name" value="PH domain-like"/>
    <property type="match status" value="1"/>
</dbReference>
<reference evidence="6" key="1">
    <citation type="journal article" date="2016" name="Nature">
        <title>Genome evolution in the allotetraploid frog Xenopus laevis.</title>
        <authorList>
            <person name="Session A.M."/>
            <person name="Uno Y."/>
            <person name="Kwon T."/>
            <person name="Chapman J.A."/>
            <person name="Toyoda A."/>
            <person name="Takahashi S."/>
            <person name="Fukui A."/>
            <person name="Hikosaka A."/>
            <person name="Suzuki A."/>
            <person name="Kondo M."/>
            <person name="van Heeringen S.J."/>
            <person name="Quigley I."/>
            <person name="Heinz S."/>
            <person name="Ogino H."/>
            <person name="Ochi H."/>
            <person name="Hellsten U."/>
            <person name="Lyons J.B."/>
            <person name="Simakov O."/>
            <person name="Putnam N."/>
            <person name="Stites J."/>
            <person name="Kuroki Y."/>
            <person name="Tanaka T."/>
            <person name="Michiue T."/>
            <person name="Watanabe M."/>
            <person name="Bogdanovic O."/>
            <person name="Lister R."/>
            <person name="Georgiou G."/>
            <person name="Paranjpe S.S."/>
            <person name="van Kruijsbergen I."/>
            <person name="Shu S."/>
            <person name="Carlson J."/>
            <person name="Kinoshita T."/>
            <person name="Ohta Y."/>
            <person name="Mawaribuchi S."/>
            <person name="Jenkins J."/>
            <person name="Grimwood J."/>
            <person name="Schmutz J."/>
            <person name="Mitros T."/>
            <person name="Mozaffari S.V."/>
            <person name="Suzuki Y."/>
            <person name="Haramoto Y."/>
            <person name="Yamamoto T.S."/>
            <person name="Takagi C."/>
            <person name="Heald R."/>
            <person name="Miller K."/>
            <person name="Haudenschild C."/>
            <person name="Kitzman J."/>
            <person name="Nakayama T."/>
            <person name="Izutsu Y."/>
            <person name="Robert J."/>
            <person name="Fortriede J."/>
            <person name="Burns K."/>
            <person name="Lotay V."/>
            <person name="Karimi K."/>
            <person name="Yasuoka Y."/>
            <person name="Dichmann D.S."/>
            <person name="Flajnik M.F."/>
            <person name="Houston D.W."/>
            <person name="Shendure J."/>
            <person name="DuPasquier L."/>
            <person name="Vize P.D."/>
            <person name="Zorn A.M."/>
            <person name="Ito M."/>
            <person name="Marcotte E.M."/>
            <person name="Wallingford J.B."/>
            <person name="Ito Y."/>
            <person name="Asashima M."/>
            <person name="Ueno N."/>
            <person name="Matsuda Y."/>
            <person name="Veenstra G.J."/>
            <person name="Fujiyama A."/>
            <person name="Harland R.M."/>
            <person name="Taira M."/>
            <person name="Rokhsar D.S."/>
        </authorList>
    </citation>
    <scope>NUCLEOTIDE SEQUENCE [LARGE SCALE GENOMIC DNA]</scope>
    <source>
        <strain evidence="6">J</strain>
    </source>
</reference>
<dbReference type="InterPro" id="IPR011993">
    <property type="entry name" value="PH-like_dom_sf"/>
</dbReference>
<keyword evidence="1" id="KW-0597">Phosphoprotein</keyword>
<feature type="region of interest" description="Disordered" evidence="3">
    <location>
        <begin position="309"/>
        <end position="382"/>
    </location>
</feature>
<dbReference type="SMART" id="SM00233">
    <property type="entry name" value="PH"/>
    <property type="match status" value="1"/>
</dbReference>
<dbReference type="Proteomes" id="UP000694892">
    <property type="component" value="Chromosome 1S"/>
</dbReference>
<dbReference type="GeneID" id="734248"/>
<protein>
    <recommendedName>
        <fullName evidence="4">PH domain-containing protein</fullName>
    </recommendedName>
</protein>
<evidence type="ECO:0000256" key="2">
    <source>
        <dbReference type="ARBA" id="ARBA00029462"/>
    </source>
</evidence>
<feature type="region of interest" description="Disordered" evidence="3">
    <location>
        <begin position="543"/>
        <end position="654"/>
    </location>
</feature>
<dbReference type="AGR" id="Xenbase:XB-GENE-1008136"/>
<feature type="region of interest" description="Disordered" evidence="3">
    <location>
        <begin position="237"/>
        <end position="282"/>
    </location>
</feature>
<dbReference type="OrthoDB" id="67516at2759"/>
<sequence length="691" mass="76029">MMSSGSGGGGVGAGVGGGEVVCSGWLRKSPPEKKLKRFAWKRRWFILRSGRLTGDPDVLEYYKNDHAKKPIRIIDLNLCEQVDAGLVFNKKEFENSYIFDIKTIDRVFYLVAESEEEMNKWVRNICDICGFNPTDEDAVKPAVNSESSNQAANVQGPLPPPYQLINMPLVESSNSQEDPQDYLLLINCQSKKPEPLRSQGDSTRTATAETDCNDNVATHKGSSAQKHAVNGYFQQSSVYDSPSRGGSVSTESSFYSLPRSYSQDVLPKATSPSVTDMDGDSNVFNMSGASSLETQLRHFSLSYDIPPSSGSTYQIPRTVHEGASGQSSAKMESITDVPPPRPPKPHQSSERSPSEYGLTRTVSETDSNYCVPTSGMPASRSNTVSTLELSKYKKDMSSQDFYDIPRPFTSDRSSSLEGFHGHFKNKSLLAVGSFSNEELDENYVPMNPNSPPRQHSNSCTEPVQETNYVPMTPGMFDFSSFGMQVPPPAHMGFRSSPKTPPRRSVPSADCEPPPVDRNLKPDRKVRPAPLEIKPLPEWEELMQTPVRSPVTRSFARDSSRFPMPSRPDSVHSTASSSDSLDSEENYVAMNPSLSTEDPGLFGNSSLDEGHSPMIKPKGDKQVEYLDLDLDSGKSTPPRKKKSVGSGSSAADEKVDYVVVDKQKTLALKSTREAWTDGRQSTETETPTKNIK</sequence>
<comment type="similarity">
    <text evidence="2">Belongs to the GAB family.</text>
</comment>
<feature type="region of interest" description="Disordered" evidence="3">
    <location>
        <begin position="193"/>
        <end position="223"/>
    </location>
</feature>
<evidence type="ECO:0000313" key="7">
    <source>
        <dbReference type="Xenbase" id="XB-GENE-1008136"/>
    </source>
</evidence>
<evidence type="ECO:0000259" key="4">
    <source>
        <dbReference type="PROSITE" id="PS50003"/>
    </source>
</evidence>
<dbReference type="KEGG" id="xla:734248"/>
<dbReference type="AlphaFoldDB" id="A0A974DS57"/>
<feature type="compositionally biased region" description="Polar residues" evidence="3">
    <location>
        <begin position="199"/>
        <end position="223"/>
    </location>
</feature>
<evidence type="ECO:0000313" key="6">
    <source>
        <dbReference type="Proteomes" id="UP000694892"/>
    </source>
</evidence>
<name>A0A974DS57_XENLA</name>
<evidence type="ECO:0000256" key="3">
    <source>
        <dbReference type="SAM" id="MobiDB-lite"/>
    </source>
</evidence>
<dbReference type="GO" id="GO:0007165">
    <property type="term" value="P:signal transduction"/>
    <property type="evidence" value="ECO:0007669"/>
    <property type="project" value="TreeGrafter"/>
</dbReference>
<feature type="compositionally biased region" description="Polar residues" evidence="3">
    <location>
        <begin position="237"/>
        <end position="263"/>
    </location>
</feature>
<feature type="domain" description="PH" evidence="4">
    <location>
        <begin position="19"/>
        <end position="130"/>
    </location>
</feature>
<dbReference type="Xenbase" id="XB-GENE-1008136">
    <property type="gene designation" value="gab1.S"/>
</dbReference>
<proteinExistence type="inferred from homology"/>
<dbReference type="GO" id="GO:0035591">
    <property type="term" value="F:signaling adaptor activity"/>
    <property type="evidence" value="ECO:0007669"/>
    <property type="project" value="TreeGrafter"/>
</dbReference>
<dbReference type="Pfam" id="PF00169">
    <property type="entry name" value="PH"/>
    <property type="match status" value="1"/>
</dbReference>
<dbReference type="GO" id="GO:0005737">
    <property type="term" value="C:cytoplasm"/>
    <property type="evidence" value="ECO:0007669"/>
    <property type="project" value="TreeGrafter"/>
</dbReference>
<accession>A0A974DS57</accession>
<dbReference type="CTD" id="734248"/>
<organism evidence="5 6">
    <name type="scientific">Xenopus laevis</name>
    <name type="common">African clawed frog</name>
    <dbReference type="NCBI Taxonomy" id="8355"/>
    <lineage>
        <taxon>Eukaryota</taxon>
        <taxon>Metazoa</taxon>
        <taxon>Chordata</taxon>
        <taxon>Craniata</taxon>
        <taxon>Vertebrata</taxon>
        <taxon>Euteleostomi</taxon>
        <taxon>Amphibia</taxon>
        <taxon>Batrachia</taxon>
        <taxon>Anura</taxon>
        <taxon>Pipoidea</taxon>
        <taxon>Pipidae</taxon>
        <taxon>Xenopodinae</taxon>
        <taxon>Xenopus</taxon>
        <taxon>Xenopus</taxon>
    </lineage>
</organism>
<dbReference type="OMA" id="SHKDGEP"/>
<evidence type="ECO:0000256" key="1">
    <source>
        <dbReference type="ARBA" id="ARBA00022553"/>
    </source>
</evidence>
<feature type="compositionally biased region" description="Basic and acidic residues" evidence="3">
    <location>
        <begin position="668"/>
        <end position="681"/>
    </location>
</feature>
<dbReference type="PANTHER" id="PTHR45960:SF5">
    <property type="entry name" value="GRB2-ASSOCIATED-BINDING PROTEIN 1"/>
    <property type="match status" value="1"/>
</dbReference>
<gene>
    <name evidence="7" type="primary">gab1.S</name>
    <name evidence="5" type="ORF">XELAEV_18009264mg</name>
</gene>
<dbReference type="Gene3D" id="2.30.29.30">
    <property type="entry name" value="Pleckstrin-homology domain (PH domain)/Phosphotyrosine-binding domain (PTB)"/>
    <property type="match status" value="1"/>
</dbReference>
<dbReference type="InterPro" id="IPR046355">
    <property type="entry name" value="Gab1-4-like"/>
</dbReference>
<dbReference type="RefSeq" id="NP_001089201.1">
    <property type="nucleotide sequence ID" value="NM_001095732.1"/>
</dbReference>
<dbReference type="InterPro" id="IPR001849">
    <property type="entry name" value="PH_domain"/>
</dbReference>
<feature type="region of interest" description="Disordered" evidence="3">
    <location>
        <begin position="668"/>
        <end position="691"/>
    </location>
</feature>
<evidence type="ECO:0000313" key="5">
    <source>
        <dbReference type="EMBL" id="OCT97044.1"/>
    </source>
</evidence>
<dbReference type="EMBL" id="CM004467">
    <property type="protein sequence ID" value="OCT97044.1"/>
    <property type="molecule type" value="Genomic_DNA"/>
</dbReference>
<feature type="compositionally biased region" description="Low complexity" evidence="3">
    <location>
        <begin position="570"/>
        <end position="579"/>
    </location>
</feature>
<dbReference type="PROSITE" id="PS50003">
    <property type="entry name" value="PH_DOMAIN"/>
    <property type="match status" value="1"/>
</dbReference>
<feature type="compositionally biased region" description="Polar residues" evidence="3">
    <location>
        <begin position="360"/>
        <end position="371"/>
    </location>
</feature>
<feature type="compositionally biased region" description="Polar residues" evidence="3">
    <location>
        <begin position="682"/>
        <end position="691"/>
    </location>
</feature>
<feature type="region of interest" description="Disordered" evidence="3">
    <location>
        <begin position="487"/>
        <end position="528"/>
    </location>
</feature>
<dbReference type="FunFam" id="2.30.29.30:FF:000166">
    <property type="entry name" value="GRB2-associated-binding protein 1 isoform X1"/>
    <property type="match status" value="1"/>
</dbReference>